<evidence type="ECO:0000313" key="2">
    <source>
        <dbReference type="EMBL" id="KAF4746051.1"/>
    </source>
</evidence>
<feature type="compositionally biased region" description="Polar residues" evidence="1">
    <location>
        <begin position="748"/>
        <end position="762"/>
    </location>
</feature>
<comment type="caution">
    <text evidence="2">The sequence shown here is derived from an EMBL/GenBank/DDBJ whole genome shotgun (WGS) entry which is preliminary data.</text>
</comment>
<feature type="compositionally biased region" description="Basic and acidic residues" evidence="1">
    <location>
        <begin position="1"/>
        <end position="15"/>
    </location>
</feature>
<feature type="region of interest" description="Disordered" evidence="1">
    <location>
        <begin position="1"/>
        <end position="33"/>
    </location>
</feature>
<reference evidence="2 3" key="1">
    <citation type="submission" date="2020-04" db="EMBL/GenBank/DDBJ databases">
        <title>Perkinsus olseni comparative genomics.</title>
        <authorList>
            <person name="Bogema D.R."/>
        </authorList>
    </citation>
    <scope>NUCLEOTIDE SEQUENCE [LARGE SCALE GENOMIC DNA]</scope>
    <source>
        <strain evidence="2">ATCC PRA-205</strain>
    </source>
</reference>
<gene>
    <name evidence="2" type="ORF">FOZ62_024235</name>
</gene>
<dbReference type="EMBL" id="JABANM010006359">
    <property type="protein sequence ID" value="KAF4746051.1"/>
    <property type="molecule type" value="Genomic_DNA"/>
</dbReference>
<accession>A0A7J6TMC5</accession>
<feature type="region of interest" description="Disordered" evidence="1">
    <location>
        <begin position="736"/>
        <end position="762"/>
    </location>
</feature>
<evidence type="ECO:0000313" key="3">
    <source>
        <dbReference type="Proteomes" id="UP000574390"/>
    </source>
</evidence>
<name>A0A7J6TMC5_PEROL</name>
<dbReference type="AlphaFoldDB" id="A0A7J6TMC5"/>
<proteinExistence type="predicted"/>
<dbReference type="Proteomes" id="UP000574390">
    <property type="component" value="Unassembled WGS sequence"/>
</dbReference>
<sequence>MPKDGKPDAEWHRAMQEFAQSRAKTMPRGRAPPKKSKWYSVMVKIINCPFGTRHVLRPTEVRGCECGYHQPKAAASPVPQGSEAKCPTAPLITTTFPKKPDSLLVGDIRGKNGFAPQAANTLRVYLYGPTIGQCTSCHARDMRVNAVSKLKLIYTDSWPIFAQGLDLKCKKCGCHCTTFDGNYIKTLPRHMQNMPFVAYGAAFGVGKSLILALRLGTAAKNLEEQVRANLTRDYTACKRNYEHDAARKVELKIASGYEPYGNFPEEFVPKSPALLQALLSDYYQHRDSLRREQRALRSTTALGIDHQAKVVGRVKKDPTGQAVGTQSFSIVGDLGLVLGYYVVPDTSGVWLEKAMTEVLDRHGETVPPIVYVDCNCCNGKLRSTHDEPAPSPDQKVGGWETRVVKKLDIMHLLLRVGREINGEHVRRARFLKQLSQAVFTDSSEDTKRLEEIRAKADLNLTAEQKRIDRYRYVRRVVGSPEAVCAKLLLVTKAHIALDEEARRQCLSSGMPVQNITPASPAYPLVTAKVKKAIFNQCIHVLNRCVSDNSTMYVCIGERDYRSTGEVVVEYKSLRGTSKVEAVHSVLSRSFNSFRNFRTEILDARATWAVTNYNRRRLRAVGRPSLPCGVAPVEVDDALLAPELSPEPLLFGFEYARAVTQIDVAPLDGEPCDEDDIVPENDQIDDCMERDEESEAEEDVNIPLSSDLTALDIPDHVTAHTLDILDKRFDEVIGQSLEDERDKDGVTEAQPTMSTMPGATTPSQPSALELMEALCQSRAAAVDVSAQWINTDALRQAQVTSKRNVARRRSLGGSLVEVRPDFNQRMKTMWIDIWSHLSPSSGGKPISQLVWSALAEYNRRVSSDLEGFDNTAENIPPPLLPVSYGHALTWMKDQRRLQQLPAQRGIFNEEAMIINEELAKTLVSPQAEDEQHLDLPEALIPDLIETVVDQAGIDQDPAANLVEPDPTKKKSPQRCRTCGELLGKLGHPRGKCPLKVGDSTTPAVDIKSKTDGIDPRRRARAEQSLEELGIIAPWELPKGEKRCPMCRMSRSTGHIIKNNRVIYCQYADTDDVKKEAEEQMHEKKKARYARYNEGTGKK</sequence>
<organism evidence="2 3">
    <name type="scientific">Perkinsus olseni</name>
    <name type="common">Perkinsus atlanticus</name>
    <dbReference type="NCBI Taxonomy" id="32597"/>
    <lineage>
        <taxon>Eukaryota</taxon>
        <taxon>Sar</taxon>
        <taxon>Alveolata</taxon>
        <taxon>Perkinsozoa</taxon>
        <taxon>Perkinsea</taxon>
        <taxon>Perkinsida</taxon>
        <taxon>Perkinsidae</taxon>
        <taxon>Perkinsus</taxon>
    </lineage>
</organism>
<protein>
    <submittedName>
        <fullName evidence="2">Uncharacterized protein</fullName>
    </submittedName>
</protein>
<feature type="region of interest" description="Disordered" evidence="1">
    <location>
        <begin position="1076"/>
        <end position="1097"/>
    </location>
</feature>
<evidence type="ECO:0000256" key="1">
    <source>
        <dbReference type="SAM" id="MobiDB-lite"/>
    </source>
</evidence>